<dbReference type="STRING" id="33097.A0A150G3C1"/>
<evidence type="ECO:0000256" key="1">
    <source>
        <dbReference type="SAM" id="MobiDB-lite"/>
    </source>
</evidence>
<evidence type="ECO:0000313" key="3">
    <source>
        <dbReference type="Proteomes" id="UP000075714"/>
    </source>
</evidence>
<organism evidence="2 3">
    <name type="scientific">Gonium pectorale</name>
    <name type="common">Green alga</name>
    <dbReference type="NCBI Taxonomy" id="33097"/>
    <lineage>
        <taxon>Eukaryota</taxon>
        <taxon>Viridiplantae</taxon>
        <taxon>Chlorophyta</taxon>
        <taxon>core chlorophytes</taxon>
        <taxon>Chlorophyceae</taxon>
        <taxon>CS clade</taxon>
        <taxon>Chlamydomonadales</taxon>
        <taxon>Volvocaceae</taxon>
        <taxon>Gonium</taxon>
    </lineage>
</organism>
<feature type="compositionally biased region" description="Basic and acidic residues" evidence="1">
    <location>
        <begin position="23"/>
        <end position="38"/>
    </location>
</feature>
<dbReference type="AlphaFoldDB" id="A0A150G3C1"/>
<feature type="region of interest" description="Disordered" evidence="1">
    <location>
        <begin position="17"/>
        <end position="78"/>
    </location>
</feature>
<gene>
    <name evidence="2" type="ORF">GPECTOR_70g522</name>
</gene>
<feature type="compositionally biased region" description="Gly residues" evidence="1">
    <location>
        <begin position="206"/>
        <end position="220"/>
    </location>
</feature>
<feature type="region of interest" description="Disordered" evidence="1">
    <location>
        <begin position="192"/>
        <end position="221"/>
    </location>
</feature>
<protein>
    <submittedName>
        <fullName evidence="2">Uncharacterized protein</fullName>
    </submittedName>
</protein>
<dbReference type="OrthoDB" id="537639at2759"/>
<keyword evidence="3" id="KW-1185">Reference proteome</keyword>
<reference evidence="3" key="1">
    <citation type="journal article" date="2016" name="Nat. Commun.">
        <title>The Gonium pectorale genome demonstrates co-option of cell cycle regulation during the evolution of multicellularity.</title>
        <authorList>
            <person name="Hanschen E.R."/>
            <person name="Marriage T.N."/>
            <person name="Ferris P.J."/>
            <person name="Hamaji T."/>
            <person name="Toyoda A."/>
            <person name="Fujiyama A."/>
            <person name="Neme R."/>
            <person name="Noguchi H."/>
            <person name="Minakuchi Y."/>
            <person name="Suzuki M."/>
            <person name="Kawai-Toyooka H."/>
            <person name="Smith D.R."/>
            <person name="Sparks H."/>
            <person name="Anderson J."/>
            <person name="Bakaric R."/>
            <person name="Luria V."/>
            <person name="Karger A."/>
            <person name="Kirschner M.W."/>
            <person name="Durand P.M."/>
            <person name="Michod R.E."/>
            <person name="Nozaki H."/>
            <person name="Olson B.J."/>
        </authorList>
    </citation>
    <scope>NUCLEOTIDE SEQUENCE [LARGE SCALE GENOMIC DNA]</scope>
    <source>
        <strain evidence="3">NIES-2863</strain>
    </source>
</reference>
<dbReference type="EMBL" id="LSYV01000071">
    <property type="protein sequence ID" value="KXZ44291.1"/>
    <property type="molecule type" value="Genomic_DNA"/>
</dbReference>
<proteinExistence type="predicted"/>
<evidence type="ECO:0000313" key="2">
    <source>
        <dbReference type="EMBL" id="KXZ44291.1"/>
    </source>
</evidence>
<feature type="compositionally biased region" description="Acidic residues" evidence="1">
    <location>
        <begin position="47"/>
        <end position="62"/>
    </location>
</feature>
<dbReference type="Proteomes" id="UP000075714">
    <property type="component" value="Unassembled WGS sequence"/>
</dbReference>
<sequence length="490" mass="52689">MMDGTFKDPLALVTRISAGRNQRLAEEAKRREKNRQNRESLAQAAALEDDPMEEDAEEEPEDAMAAPQVAEEEPEPAATEALCLAPGQPLSPVDLSPLGLDAPSGPEQLELLGRLLASGQLLEYLGAFDAESASPVLQVLFQLVVRGDCPHAAYRQAVQHYEGCEPQEMGWVPQLPDFLDGLQTLGYQLPKAGATGSRKRSSGENAGEGSGAGPSGGGGEAASSAASLANLGCLLRLLADLLHLQQRGRLDLGCGTHNEGTGRQLLTALFRCSLDPHVSSLLQRDIGAAVEGLMGCWDEAHWRRLGHAMAAQVADMGPSHRAAYRLIAGVQGLGERMRGWQAAAAMALLRKEVPQSVRSGNGSGGSRRGSAGDEARSAELFSLLGAKPSVTTAQALLTALKRPRDGGVDFWRVFTILQCVHIVTWHALYDRQPGQEAPDTDSPLARWLRDQFNSVEQLLRRRQNDVAMRLKVFLNVAVNYYESGGMTADH</sequence>
<comment type="caution">
    <text evidence="2">The sequence shown here is derived from an EMBL/GenBank/DDBJ whole genome shotgun (WGS) entry which is preliminary data.</text>
</comment>
<accession>A0A150G3C1</accession>
<name>A0A150G3C1_GONPE</name>